<evidence type="ECO:0000256" key="1">
    <source>
        <dbReference type="ARBA" id="ARBA00004651"/>
    </source>
</evidence>
<evidence type="ECO:0000256" key="8">
    <source>
        <dbReference type="ARBA" id="ARBA00023315"/>
    </source>
</evidence>
<dbReference type="Pfam" id="PF20154">
    <property type="entry name" value="LNT_N"/>
    <property type="match status" value="1"/>
</dbReference>
<dbReference type="InterPro" id="IPR036526">
    <property type="entry name" value="C-N_Hydrolase_sf"/>
</dbReference>
<feature type="transmembrane region" description="Helical" evidence="9">
    <location>
        <begin position="162"/>
        <end position="185"/>
    </location>
</feature>
<evidence type="ECO:0000256" key="6">
    <source>
        <dbReference type="ARBA" id="ARBA00022989"/>
    </source>
</evidence>
<evidence type="ECO:0000256" key="5">
    <source>
        <dbReference type="ARBA" id="ARBA00022692"/>
    </source>
</evidence>
<keyword evidence="5 9" id="KW-0812">Transmembrane</keyword>
<comment type="subcellular location">
    <subcellularLocation>
        <location evidence="1 9">Cell membrane</location>
        <topology evidence="1 9">Multi-pass membrane protein</topology>
    </subcellularLocation>
</comment>
<feature type="transmembrane region" description="Helical" evidence="9">
    <location>
        <begin position="474"/>
        <end position="492"/>
    </location>
</feature>
<dbReference type="PANTHER" id="PTHR38686">
    <property type="entry name" value="APOLIPOPROTEIN N-ACYLTRANSFERASE"/>
    <property type="match status" value="1"/>
</dbReference>
<feature type="transmembrane region" description="Helical" evidence="9">
    <location>
        <begin position="90"/>
        <end position="114"/>
    </location>
</feature>
<feature type="transmembrane region" description="Helical" evidence="9">
    <location>
        <begin position="197"/>
        <end position="216"/>
    </location>
</feature>
<name>A0ABP9R0G7_9RHOO</name>
<reference evidence="12" key="1">
    <citation type="journal article" date="2019" name="Int. J. Syst. Evol. Microbiol.">
        <title>The Global Catalogue of Microorganisms (GCM) 10K type strain sequencing project: providing services to taxonomists for standard genome sequencing and annotation.</title>
        <authorList>
            <consortium name="The Broad Institute Genomics Platform"/>
            <consortium name="The Broad Institute Genome Sequencing Center for Infectious Disease"/>
            <person name="Wu L."/>
            <person name="Ma J."/>
        </authorList>
    </citation>
    <scope>NUCLEOTIDE SEQUENCE [LARGE SCALE GENOMIC DNA]</scope>
    <source>
        <strain evidence="12">JCM 18715</strain>
    </source>
</reference>
<dbReference type="RefSeq" id="WP_345534108.1">
    <property type="nucleotide sequence ID" value="NZ_BAABLD010000015.1"/>
</dbReference>
<dbReference type="NCBIfam" id="TIGR00546">
    <property type="entry name" value="lnt"/>
    <property type="match status" value="1"/>
</dbReference>
<dbReference type="HAMAP" id="MF_01148">
    <property type="entry name" value="Lnt"/>
    <property type="match status" value="1"/>
</dbReference>
<keyword evidence="7 9" id="KW-0472">Membrane</keyword>
<dbReference type="PANTHER" id="PTHR38686:SF1">
    <property type="entry name" value="APOLIPOPROTEIN N-ACYLTRANSFERASE"/>
    <property type="match status" value="1"/>
</dbReference>
<keyword evidence="4 9" id="KW-0808">Transferase</keyword>
<evidence type="ECO:0000259" key="10">
    <source>
        <dbReference type="PROSITE" id="PS50263"/>
    </source>
</evidence>
<dbReference type="SUPFAM" id="SSF56317">
    <property type="entry name" value="Carbon-nitrogen hydrolase"/>
    <property type="match status" value="1"/>
</dbReference>
<dbReference type="InterPro" id="IPR003010">
    <property type="entry name" value="C-N_Hydrolase"/>
</dbReference>
<accession>A0ABP9R0G7</accession>
<evidence type="ECO:0000256" key="3">
    <source>
        <dbReference type="ARBA" id="ARBA00022475"/>
    </source>
</evidence>
<organism evidence="11 12">
    <name type="scientific">Viridibacterium curvum</name>
    <dbReference type="NCBI Taxonomy" id="1101404"/>
    <lineage>
        <taxon>Bacteria</taxon>
        <taxon>Pseudomonadati</taxon>
        <taxon>Pseudomonadota</taxon>
        <taxon>Betaproteobacteria</taxon>
        <taxon>Rhodocyclales</taxon>
        <taxon>Rhodocyclaceae</taxon>
        <taxon>Viridibacterium</taxon>
    </lineage>
</organism>
<protein>
    <recommendedName>
        <fullName evidence="9">Apolipoprotein N-acyltransferase</fullName>
        <shortName evidence="9">ALP N-acyltransferase</shortName>
        <ecNumber evidence="9">2.3.1.269</ecNumber>
    </recommendedName>
</protein>
<comment type="similarity">
    <text evidence="2 9">Belongs to the CN hydrolase family. Apolipoprotein N-acyltransferase subfamily.</text>
</comment>
<keyword evidence="6 9" id="KW-1133">Transmembrane helix</keyword>
<feature type="transmembrane region" description="Helical" evidence="9">
    <location>
        <begin position="61"/>
        <end position="84"/>
    </location>
</feature>
<comment type="function">
    <text evidence="9">Catalyzes the phospholipid dependent N-acylation of the N-terminal cysteine of apolipoprotein, the last step in lipoprotein maturation.</text>
</comment>
<dbReference type="CDD" id="cd07571">
    <property type="entry name" value="ALP_N-acyl_transferase"/>
    <property type="match status" value="1"/>
</dbReference>
<evidence type="ECO:0000256" key="9">
    <source>
        <dbReference type="HAMAP-Rule" id="MF_01148"/>
    </source>
</evidence>
<evidence type="ECO:0000313" key="11">
    <source>
        <dbReference type="EMBL" id="GAA5169866.1"/>
    </source>
</evidence>
<comment type="pathway">
    <text evidence="9">Protein modification; lipoprotein biosynthesis (N-acyl transfer).</text>
</comment>
<proteinExistence type="inferred from homology"/>
<feature type="transmembrane region" description="Helical" evidence="9">
    <location>
        <begin position="16"/>
        <end position="49"/>
    </location>
</feature>
<evidence type="ECO:0000256" key="7">
    <source>
        <dbReference type="ARBA" id="ARBA00023136"/>
    </source>
</evidence>
<gene>
    <name evidence="9 11" type="primary">lnt</name>
    <name evidence="11" type="ORF">GCM10025770_31970</name>
</gene>
<feature type="domain" description="CN hydrolase" evidence="10">
    <location>
        <begin position="229"/>
        <end position="464"/>
    </location>
</feature>
<dbReference type="InterPro" id="IPR045378">
    <property type="entry name" value="LNT_N"/>
</dbReference>
<sequence>MNLPRLSDFSLRRQSLIALVSGTLTVFAYAPFNLFPLAGLCFAVLWLMWQNASPRRALGLGFLWGFGQFWAGGGWLFVAFHVYGGMNPPLTIFFLSIFFAYLALWGTLAGWLFVKLRSPQPLLNAAIGAACWSLGEWVRGWFFTGVPWLALGYTQTPPSPIAGYAPLFGSYGAGFLLVFVTALIVTACADKTQRIRAGVLAFAILAIGGVLRLMPWTAPVGEPIKVALIQPNIPQDLKWDSARLQDWLLRNLELTQQHPAQLVALPETTLPLFDRQLPEGYLDALAAGAKSLGGDVITGSFTQDAQGGIYNSAISHGTQPRQVYSKNHLLPFGEFVPGFMRWLLDLVNIPMADQTRGGATQANFNIAGQKVAVNICYEDVFGEELIHALPEATLMLNMSNLAWYGNSHAQPQHLQIAQYRAMEAGRPMLRSTNTGMTAIVMPDGSVPHVLKAFTTGAIDAEVRGYGGLTPYARWGNWPVLTVLVALLGMALWRKRQNT</sequence>
<feature type="transmembrane region" description="Helical" evidence="9">
    <location>
        <begin position="121"/>
        <end position="142"/>
    </location>
</feature>
<dbReference type="EC" id="2.3.1.269" evidence="9"/>
<evidence type="ECO:0000256" key="2">
    <source>
        <dbReference type="ARBA" id="ARBA00010065"/>
    </source>
</evidence>
<dbReference type="InterPro" id="IPR004563">
    <property type="entry name" value="Apolipo_AcylTrfase"/>
</dbReference>
<dbReference type="Proteomes" id="UP001500547">
    <property type="component" value="Unassembled WGS sequence"/>
</dbReference>
<comment type="catalytic activity">
    <reaction evidence="9">
        <text>N-terminal S-1,2-diacyl-sn-glyceryl-L-cysteinyl-[lipoprotein] + a glycerophospholipid = N-acyl-S-1,2-diacyl-sn-glyceryl-L-cysteinyl-[lipoprotein] + a 2-acyl-sn-glycero-3-phospholipid + H(+)</text>
        <dbReference type="Rhea" id="RHEA:48228"/>
        <dbReference type="Rhea" id="RHEA-COMP:14681"/>
        <dbReference type="Rhea" id="RHEA-COMP:14684"/>
        <dbReference type="ChEBI" id="CHEBI:15378"/>
        <dbReference type="ChEBI" id="CHEBI:136912"/>
        <dbReference type="ChEBI" id="CHEBI:140656"/>
        <dbReference type="ChEBI" id="CHEBI:140657"/>
        <dbReference type="ChEBI" id="CHEBI:140660"/>
        <dbReference type="EC" id="2.3.1.269"/>
    </reaction>
</comment>
<keyword evidence="8 9" id="KW-0012">Acyltransferase</keyword>
<dbReference type="Pfam" id="PF00795">
    <property type="entry name" value="CN_hydrolase"/>
    <property type="match status" value="1"/>
</dbReference>
<comment type="caution">
    <text evidence="11">The sequence shown here is derived from an EMBL/GenBank/DDBJ whole genome shotgun (WGS) entry which is preliminary data.</text>
</comment>
<dbReference type="PROSITE" id="PS50263">
    <property type="entry name" value="CN_HYDROLASE"/>
    <property type="match status" value="1"/>
</dbReference>
<keyword evidence="3 9" id="KW-1003">Cell membrane</keyword>
<dbReference type="EMBL" id="BAABLD010000015">
    <property type="protein sequence ID" value="GAA5169866.1"/>
    <property type="molecule type" value="Genomic_DNA"/>
</dbReference>
<evidence type="ECO:0000256" key="4">
    <source>
        <dbReference type="ARBA" id="ARBA00022679"/>
    </source>
</evidence>
<keyword evidence="12" id="KW-1185">Reference proteome</keyword>
<evidence type="ECO:0000313" key="12">
    <source>
        <dbReference type="Proteomes" id="UP001500547"/>
    </source>
</evidence>
<dbReference type="Gene3D" id="3.60.110.10">
    <property type="entry name" value="Carbon-nitrogen hydrolase"/>
    <property type="match status" value="1"/>
</dbReference>